<sequence>MKVEEILDWDEDELEPETEEEIFAQLIRAIRHNEGAGWFFVQCGRDKEREVIERLQNNFGINWVALMDLDSETQTFYSKARAKYEQEQFTVLVVRRIDEALYAYEDAKRWLGWDEDKIINYSFYDLPPLLNHLNECRENIWTSIPSAIVFILPYFAVQYFRFRAPDFYDWRVGLFVLPKDKNNNAMINWGLESESTEYSQLSSVERLERIAELRNIIVLPNIDAEKKADLLVKQSLFFECENSYQNAISCYKKATEIYPSDARVWNKWGRTLCDNLGQAEDAIPKFDIAIENTPEFAYAWYCRGVALYELERYEQAIFSYEKAIELQHHNKAIELQPTLLPVWVWNNHGSTLAKLGRYDESINSFDKAIGINENASSSWYNRGISLDKLRRYEEALISYEKAAELQQNFSSAWHKIGICLDKLGRHEEVLISYRKEMEIRLKNTLP</sequence>
<evidence type="ECO:0000256" key="2">
    <source>
        <dbReference type="ARBA" id="ARBA00022803"/>
    </source>
</evidence>
<dbReference type="InterPro" id="IPR051685">
    <property type="entry name" value="Ycf3/AcsC/BcsC/TPR_MFPF"/>
</dbReference>
<feature type="repeat" description="TPR" evidence="3">
    <location>
        <begin position="342"/>
        <end position="375"/>
    </location>
</feature>
<dbReference type="Proteomes" id="UP000183940">
    <property type="component" value="Unassembled WGS sequence"/>
</dbReference>
<feature type="repeat" description="TPR" evidence="3">
    <location>
        <begin position="297"/>
        <end position="330"/>
    </location>
</feature>
<gene>
    <name evidence="4" type="ORF">BI308_08595</name>
</gene>
<dbReference type="InterPro" id="IPR019734">
    <property type="entry name" value="TPR_rpt"/>
</dbReference>
<accession>A0A1L9QTT7</accession>
<dbReference type="PROSITE" id="PS50005">
    <property type="entry name" value="TPR"/>
    <property type="match status" value="4"/>
</dbReference>
<dbReference type="SUPFAM" id="SSF48439">
    <property type="entry name" value="Protein prenylyltransferase"/>
    <property type="match status" value="1"/>
</dbReference>
<evidence type="ECO:0000313" key="5">
    <source>
        <dbReference type="Proteomes" id="UP000183940"/>
    </source>
</evidence>
<dbReference type="STRING" id="1925591.BI308_08595"/>
<keyword evidence="2 3" id="KW-0802">TPR repeat</keyword>
<feature type="repeat" description="TPR" evidence="3">
    <location>
        <begin position="376"/>
        <end position="409"/>
    </location>
</feature>
<organism evidence="4 5">
    <name type="scientific">Roseofilum reptotaenium AO1-A</name>
    <dbReference type="NCBI Taxonomy" id="1925591"/>
    <lineage>
        <taxon>Bacteria</taxon>
        <taxon>Bacillati</taxon>
        <taxon>Cyanobacteriota</taxon>
        <taxon>Cyanophyceae</taxon>
        <taxon>Desertifilales</taxon>
        <taxon>Desertifilaceae</taxon>
        <taxon>Roseofilum</taxon>
    </lineage>
</organism>
<evidence type="ECO:0000256" key="1">
    <source>
        <dbReference type="ARBA" id="ARBA00022737"/>
    </source>
</evidence>
<dbReference type="EMBL" id="MLAW01000011">
    <property type="protein sequence ID" value="OJJ26007.1"/>
    <property type="molecule type" value="Genomic_DNA"/>
</dbReference>
<dbReference type="Pfam" id="PF13181">
    <property type="entry name" value="TPR_8"/>
    <property type="match status" value="2"/>
</dbReference>
<dbReference type="AlphaFoldDB" id="A0A1L9QTT7"/>
<evidence type="ECO:0000256" key="3">
    <source>
        <dbReference type="PROSITE-ProRule" id="PRU00339"/>
    </source>
</evidence>
<dbReference type="Pfam" id="PF00515">
    <property type="entry name" value="TPR_1"/>
    <property type="match status" value="2"/>
</dbReference>
<dbReference type="Gene3D" id="1.25.40.10">
    <property type="entry name" value="Tetratricopeptide repeat domain"/>
    <property type="match status" value="3"/>
</dbReference>
<name>A0A1L9QTT7_9CYAN</name>
<keyword evidence="1" id="KW-0677">Repeat</keyword>
<evidence type="ECO:0000313" key="4">
    <source>
        <dbReference type="EMBL" id="OJJ26007.1"/>
    </source>
</evidence>
<dbReference type="PANTHER" id="PTHR44943:SF4">
    <property type="entry name" value="TPR REPEAT-CONTAINING PROTEIN MJ0798"/>
    <property type="match status" value="1"/>
</dbReference>
<reference evidence="4" key="1">
    <citation type="submission" date="2016-10" db="EMBL/GenBank/DDBJ databases">
        <title>CRISPR-Cas defence system in Roseofilum reptotaenium: evidence of a bacteriophage-cyanobacterium arms race in the coral black band disease.</title>
        <authorList>
            <person name="Buerger P."/>
            <person name="Wood-Charlson E.M."/>
            <person name="Weynberg K.D."/>
            <person name="Willis B."/>
            <person name="Van Oppen M.J."/>
        </authorList>
    </citation>
    <scope>NUCLEOTIDE SEQUENCE [LARGE SCALE GENOMIC DNA]</scope>
    <source>
        <strain evidence="4">AO1-A</strain>
    </source>
</reference>
<feature type="repeat" description="TPR" evidence="3">
    <location>
        <begin position="228"/>
        <end position="261"/>
    </location>
</feature>
<protein>
    <submittedName>
        <fullName evidence="4">Uncharacterized protein</fullName>
    </submittedName>
</protein>
<dbReference type="SMART" id="SM00028">
    <property type="entry name" value="TPR"/>
    <property type="match status" value="6"/>
</dbReference>
<proteinExistence type="predicted"/>
<dbReference type="InterPro" id="IPR011990">
    <property type="entry name" value="TPR-like_helical_dom_sf"/>
</dbReference>
<comment type="caution">
    <text evidence="4">The sequence shown here is derived from an EMBL/GenBank/DDBJ whole genome shotgun (WGS) entry which is preliminary data.</text>
</comment>
<keyword evidence="5" id="KW-1185">Reference proteome</keyword>
<dbReference type="PANTHER" id="PTHR44943">
    <property type="entry name" value="CELLULOSE SYNTHASE OPERON PROTEIN C"/>
    <property type="match status" value="1"/>
</dbReference>